<keyword evidence="2 5" id="KW-0812">Transmembrane</keyword>
<comment type="caution">
    <text evidence="6">The sequence shown here is derived from an EMBL/GenBank/DDBJ whole genome shotgun (WGS) entry which is preliminary data.</text>
</comment>
<keyword evidence="1" id="KW-1003">Cell membrane</keyword>
<evidence type="ECO:0000256" key="2">
    <source>
        <dbReference type="ARBA" id="ARBA00022692"/>
    </source>
</evidence>
<evidence type="ECO:0000256" key="4">
    <source>
        <dbReference type="ARBA" id="ARBA00023136"/>
    </source>
</evidence>
<dbReference type="GeneID" id="93125367"/>
<keyword evidence="3 5" id="KW-1133">Transmembrane helix</keyword>
<gene>
    <name evidence="6" type="ORF">CRM76_05980</name>
</gene>
<protein>
    <submittedName>
        <fullName evidence="6">Transporter</fullName>
    </submittedName>
</protein>
<evidence type="ECO:0000256" key="3">
    <source>
        <dbReference type="ARBA" id="ARBA00022989"/>
    </source>
</evidence>
<evidence type="ECO:0000313" key="6">
    <source>
        <dbReference type="EMBL" id="PEH71523.1"/>
    </source>
</evidence>
<keyword evidence="4 5" id="KW-0472">Membrane</keyword>
<feature type="transmembrane region" description="Helical" evidence="5">
    <location>
        <begin position="6"/>
        <end position="31"/>
    </location>
</feature>
<sequence>MGTLPVMVLWGLSFPPAFCVLLAALPLFWLLRRLLLACGVYQWIWHPALFNCALYAGLFYCVSGLFI</sequence>
<dbReference type="InterPro" id="IPR012451">
    <property type="entry name" value="DUF1656"/>
</dbReference>
<dbReference type="NCBIfam" id="NF008615">
    <property type="entry name" value="PRK11594.1"/>
    <property type="match status" value="1"/>
</dbReference>
<dbReference type="OrthoDB" id="6080293at2"/>
<accession>A0A2A7TZW7</accession>
<dbReference type="STRING" id="636.AAW15_01705"/>
<feature type="transmembrane region" description="Helical" evidence="5">
    <location>
        <begin position="43"/>
        <end position="66"/>
    </location>
</feature>
<proteinExistence type="predicted"/>
<name>A0A2A7TZW7_EDWTA</name>
<dbReference type="AlphaFoldDB" id="A0A2A7TZW7"/>
<dbReference type="RefSeq" id="WP_005289842.1">
    <property type="nucleotide sequence ID" value="NZ_AP028090.1"/>
</dbReference>
<evidence type="ECO:0000256" key="1">
    <source>
        <dbReference type="ARBA" id="ARBA00022475"/>
    </source>
</evidence>
<dbReference type="EMBL" id="PDDV01000013">
    <property type="protein sequence ID" value="PEH71523.1"/>
    <property type="molecule type" value="Genomic_DNA"/>
</dbReference>
<evidence type="ECO:0000313" key="7">
    <source>
        <dbReference type="Proteomes" id="UP000219788"/>
    </source>
</evidence>
<dbReference type="Pfam" id="PF07869">
    <property type="entry name" value="DUF1656"/>
    <property type="match status" value="1"/>
</dbReference>
<reference evidence="7" key="1">
    <citation type="submission" date="2017-09" db="EMBL/GenBank/DDBJ databases">
        <title>FDA dAtabase for Regulatory Grade micrObial Sequences (FDA-ARGOS): Supporting development and validation of Infectious Disease Dx tests.</title>
        <authorList>
            <person name="Goldberg B."/>
            <person name="Campos J."/>
            <person name="Tallon L."/>
            <person name="Sadzewicz L."/>
            <person name="Ott S."/>
            <person name="Zhao X."/>
            <person name="Nagaraj S."/>
            <person name="Vavikolanu K."/>
            <person name="Aluvathingal J."/>
            <person name="Nadendla S."/>
            <person name="Geyer C."/>
            <person name="Sichtig H."/>
        </authorList>
    </citation>
    <scope>NUCLEOTIDE SEQUENCE [LARGE SCALE GENOMIC DNA]</scope>
    <source>
        <strain evidence="7">FDAARGOS_370</strain>
    </source>
</reference>
<dbReference type="Proteomes" id="UP000219788">
    <property type="component" value="Unassembled WGS sequence"/>
</dbReference>
<organism evidence="6 7">
    <name type="scientific">Edwardsiella tarda</name>
    <dbReference type="NCBI Taxonomy" id="636"/>
    <lineage>
        <taxon>Bacteria</taxon>
        <taxon>Pseudomonadati</taxon>
        <taxon>Pseudomonadota</taxon>
        <taxon>Gammaproteobacteria</taxon>
        <taxon>Enterobacterales</taxon>
        <taxon>Hafniaceae</taxon>
        <taxon>Edwardsiella</taxon>
    </lineage>
</organism>
<evidence type="ECO:0000256" key="5">
    <source>
        <dbReference type="SAM" id="Phobius"/>
    </source>
</evidence>